<protein>
    <recommendedName>
        <fullName evidence="5 6">Maltodextrin-binding protein</fullName>
    </recommendedName>
</protein>
<evidence type="ECO:0000313" key="8">
    <source>
        <dbReference type="Proteomes" id="UP000240243"/>
    </source>
</evidence>
<evidence type="ECO:0000256" key="4">
    <source>
        <dbReference type="ARBA" id="ARBA00022729"/>
    </source>
</evidence>
<accession>A0A2P7RBC2</accession>
<organism evidence="7 8">
    <name type="scientific">Zobellella endophytica</name>
    <dbReference type="NCBI Taxonomy" id="2116700"/>
    <lineage>
        <taxon>Bacteria</taxon>
        <taxon>Pseudomonadati</taxon>
        <taxon>Pseudomonadota</taxon>
        <taxon>Gammaproteobacteria</taxon>
        <taxon>Aeromonadales</taxon>
        <taxon>Aeromonadaceae</taxon>
        <taxon>Zobellella</taxon>
    </lineage>
</organism>
<dbReference type="GO" id="GO:0015144">
    <property type="term" value="F:carbohydrate transmembrane transporter activity"/>
    <property type="evidence" value="ECO:0007669"/>
    <property type="project" value="InterPro"/>
</dbReference>
<dbReference type="EMBL" id="PXYG01000001">
    <property type="protein sequence ID" value="PSJ47538.1"/>
    <property type="molecule type" value="Genomic_DNA"/>
</dbReference>
<proteinExistence type="inferred from homology"/>
<dbReference type="InterPro" id="IPR006060">
    <property type="entry name" value="Maltose/Cyclodextrin-bd"/>
</dbReference>
<comment type="similarity">
    <text evidence="1 6">Belongs to the bacterial solute-binding protein 1 family.</text>
</comment>
<gene>
    <name evidence="7" type="ORF">C7H85_01500</name>
</gene>
<keyword evidence="6" id="KW-0574">Periplasm</keyword>
<dbReference type="Pfam" id="PF01547">
    <property type="entry name" value="SBP_bac_1"/>
    <property type="match status" value="1"/>
</dbReference>
<dbReference type="PROSITE" id="PS01037">
    <property type="entry name" value="SBP_BACTERIAL_1"/>
    <property type="match status" value="1"/>
</dbReference>
<evidence type="ECO:0000313" key="7">
    <source>
        <dbReference type="EMBL" id="PSJ47538.1"/>
    </source>
</evidence>
<keyword evidence="2 6" id="KW-0813">Transport</keyword>
<dbReference type="GO" id="GO:1901982">
    <property type="term" value="F:maltose binding"/>
    <property type="evidence" value="ECO:0007669"/>
    <property type="project" value="TreeGrafter"/>
</dbReference>
<keyword evidence="8" id="KW-1185">Reference proteome</keyword>
<dbReference type="GO" id="GO:0042956">
    <property type="term" value="P:maltodextrin transmembrane transport"/>
    <property type="evidence" value="ECO:0007669"/>
    <property type="project" value="TreeGrafter"/>
</dbReference>
<dbReference type="GO" id="GO:0015768">
    <property type="term" value="P:maltose transport"/>
    <property type="evidence" value="ECO:0007669"/>
    <property type="project" value="TreeGrafter"/>
</dbReference>
<dbReference type="RefSeq" id="WP_106727951.1">
    <property type="nucleotide sequence ID" value="NZ_PXYG01000001.1"/>
</dbReference>
<dbReference type="InterPro" id="IPR006059">
    <property type="entry name" value="SBP"/>
</dbReference>
<evidence type="ECO:0000256" key="2">
    <source>
        <dbReference type="ARBA" id="ARBA00022448"/>
    </source>
</evidence>
<name>A0A2P7RBC2_9GAMM</name>
<dbReference type="AlphaFoldDB" id="A0A2P7RBC2"/>
<feature type="signal peptide" evidence="6">
    <location>
        <begin position="1"/>
        <end position="23"/>
    </location>
</feature>
<evidence type="ECO:0000256" key="3">
    <source>
        <dbReference type="ARBA" id="ARBA00022597"/>
    </source>
</evidence>
<dbReference type="PANTHER" id="PTHR30061:SF50">
    <property type="entry name" value="MALTOSE_MALTODEXTRIN-BINDING PERIPLASMIC PROTEIN"/>
    <property type="match status" value="1"/>
</dbReference>
<keyword evidence="4 6" id="KW-0732">Signal</keyword>
<dbReference type="PRINTS" id="PR00181">
    <property type="entry name" value="MALTOSEBP"/>
</dbReference>
<feature type="chain" id="PRO_5015022740" description="Maltodextrin-binding protein" evidence="6">
    <location>
        <begin position="24"/>
        <end position="388"/>
    </location>
</feature>
<dbReference type="PANTHER" id="PTHR30061">
    <property type="entry name" value="MALTOSE-BINDING PERIPLASMIC PROTEIN"/>
    <property type="match status" value="1"/>
</dbReference>
<dbReference type="InterPro" id="IPR006061">
    <property type="entry name" value="SBP_1_CS"/>
</dbReference>
<dbReference type="NCBIfam" id="NF007011">
    <property type="entry name" value="PRK09474.1"/>
    <property type="match status" value="1"/>
</dbReference>
<comment type="subcellular location">
    <subcellularLocation>
        <location evidence="6">Periplasm</location>
    </subcellularLocation>
</comment>
<dbReference type="SUPFAM" id="SSF53850">
    <property type="entry name" value="Periplasmic binding protein-like II"/>
    <property type="match status" value="1"/>
</dbReference>
<comment type="function">
    <text evidence="6">Part of the ABC transporter complex MalEFGK involved in maltose/maltodextrin import. Binds maltose and higher maltodextrins.</text>
</comment>
<comment type="caution">
    <text evidence="7">The sequence shown here is derived from an EMBL/GenBank/DDBJ whole genome shotgun (WGS) entry which is preliminary data.</text>
</comment>
<dbReference type="GO" id="GO:0042597">
    <property type="term" value="C:periplasmic space"/>
    <property type="evidence" value="ECO:0007669"/>
    <property type="project" value="UniProtKB-SubCell"/>
</dbReference>
<dbReference type="Proteomes" id="UP000240243">
    <property type="component" value="Unassembled WGS sequence"/>
</dbReference>
<dbReference type="Gene3D" id="3.40.190.10">
    <property type="entry name" value="Periplasmic binding protein-like II"/>
    <property type="match status" value="2"/>
</dbReference>
<dbReference type="OrthoDB" id="9766758at2"/>
<reference evidence="7 8" key="1">
    <citation type="submission" date="2018-03" db="EMBL/GenBank/DDBJ databases">
        <title>The draft genome of Zobellella sp. 59N8.</title>
        <authorList>
            <person name="Liu L."/>
            <person name="Li L."/>
            <person name="Zhang X."/>
            <person name="Liang L."/>
            <person name="Wang T."/>
        </authorList>
    </citation>
    <scope>NUCLEOTIDE SEQUENCE [LARGE SCALE GENOMIC DNA]</scope>
    <source>
        <strain evidence="7 8">59N8</strain>
    </source>
</reference>
<keyword evidence="3 6" id="KW-0762">Sugar transport</keyword>
<evidence type="ECO:0000256" key="1">
    <source>
        <dbReference type="ARBA" id="ARBA00008520"/>
    </source>
</evidence>
<evidence type="ECO:0000256" key="5">
    <source>
        <dbReference type="ARBA" id="ARBA00030303"/>
    </source>
</evidence>
<dbReference type="GO" id="GO:0055052">
    <property type="term" value="C:ATP-binding cassette (ABC) transporter complex, substrate-binding subunit-containing"/>
    <property type="evidence" value="ECO:0007669"/>
    <property type="project" value="TreeGrafter"/>
</dbReference>
<evidence type="ECO:0000256" key="6">
    <source>
        <dbReference type="RuleBase" id="RU365005"/>
    </source>
</evidence>
<sequence length="388" mass="41818">MMKANVTLLAGLVAGVISGPALSFEQDKLVIWSGSTNRGVVAVAQQFTDELGIEVVVEHPEPVTDKFQQSAANGQGPDIILWAHDRFGEWGAGGLITPVAPSREVRERMFDFSWDALTLNGRTWGYPLTIEAVGLIYNKDLLPEPPSSFEQMFELRLADGVKTIMWDYNNAYFSMPLLMANGGYVFKQENGVYDARDLGVNNEGAVKGASMIKRLIDEQVMPVGADYNVMDTAFNKGELAMMINGPWAWDNLKTTGINFGVVPLPTIENQSPKSFIGVIAAGINAASPNQDLAVEFIENYLLTEAGLAELNQAVAIGAVAHKAYSEVLSQDPNVAATQQIAAEGVPMPGIPETGKFWAAMNPALQNITGGQQTVEQALDDAAARILAK</sequence>